<evidence type="ECO:0000256" key="5">
    <source>
        <dbReference type="ARBA" id="ARBA00022723"/>
    </source>
</evidence>
<gene>
    <name evidence="14" type="primary">fluC</name>
    <name evidence="14" type="synonym">crcB</name>
    <name evidence="15" type="ORF">DOS76_11135</name>
</gene>
<keyword evidence="9 14" id="KW-0472">Membrane</keyword>
<dbReference type="EMBL" id="QKYD01000162">
    <property type="protein sequence ID" value="REI19354.1"/>
    <property type="molecule type" value="Genomic_DNA"/>
</dbReference>
<dbReference type="InterPro" id="IPR003691">
    <property type="entry name" value="FluC"/>
</dbReference>
<keyword evidence="4 14" id="KW-0812">Transmembrane</keyword>
<evidence type="ECO:0000256" key="2">
    <source>
        <dbReference type="ARBA" id="ARBA00022448"/>
    </source>
</evidence>
<comment type="similarity">
    <text evidence="11 14">Belongs to the fluoride channel Fluc/FEX (TC 1.A.43) family.</text>
</comment>
<keyword evidence="2 14" id="KW-0813">Transport</keyword>
<proteinExistence type="inferred from homology"/>
<dbReference type="Proteomes" id="UP000256337">
    <property type="component" value="Unassembled WGS sequence"/>
</dbReference>
<evidence type="ECO:0000256" key="13">
    <source>
        <dbReference type="ARBA" id="ARBA00049940"/>
    </source>
</evidence>
<dbReference type="PANTHER" id="PTHR28259">
    <property type="entry name" value="FLUORIDE EXPORT PROTEIN 1-RELATED"/>
    <property type="match status" value="1"/>
</dbReference>
<dbReference type="HAMAP" id="MF_00454">
    <property type="entry name" value="FluC"/>
    <property type="match status" value="1"/>
</dbReference>
<evidence type="ECO:0000256" key="1">
    <source>
        <dbReference type="ARBA" id="ARBA00004651"/>
    </source>
</evidence>
<dbReference type="GO" id="GO:0140114">
    <property type="term" value="P:cellular detoxification of fluoride"/>
    <property type="evidence" value="ECO:0007669"/>
    <property type="project" value="UniProtKB-UniRule"/>
</dbReference>
<evidence type="ECO:0000256" key="14">
    <source>
        <dbReference type="HAMAP-Rule" id="MF_00454"/>
    </source>
</evidence>
<evidence type="ECO:0000256" key="4">
    <source>
        <dbReference type="ARBA" id="ARBA00022692"/>
    </source>
</evidence>
<reference evidence="15 16" key="1">
    <citation type="journal article" date="2018" name="Vet. Microbiol.">
        <title>Characterisation of Staphylococcus felis isolated from cats using whole genome sequencing.</title>
        <authorList>
            <person name="Worthing K."/>
            <person name="Pang S."/>
            <person name="Trott D.J."/>
            <person name="Abraham S."/>
            <person name="Coombs G.W."/>
            <person name="Jordan D."/>
            <person name="McIntyre L."/>
            <person name="Davies M.R."/>
            <person name="Norris J."/>
        </authorList>
    </citation>
    <scope>NUCLEOTIDE SEQUENCE [LARGE SCALE GENOMIC DNA]</scope>
    <source>
        <strain evidence="15 16">F25</strain>
    </source>
</reference>
<dbReference type="PANTHER" id="PTHR28259:SF16">
    <property type="entry name" value="FLUORIDE-SPECIFIC ION CHANNEL FLUC 2"/>
    <property type="match status" value="1"/>
</dbReference>
<dbReference type="NCBIfam" id="NF010797">
    <property type="entry name" value="PRK14201.1"/>
    <property type="match status" value="1"/>
</dbReference>
<comment type="subcellular location">
    <subcellularLocation>
        <location evidence="1 14">Cell membrane</location>
        <topology evidence="1 14">Multi-pass membrane protein</topology>
    </subcellularLocation>
</comment>
<keyword evidence="10 14" id="KW-0407">Ion channel</keyword>
<keyword evidence="3 14" id="KW-1003">Cell membrane</keyword>
<feature type="binding site" evidence="14">
    <location>
        <position position="71"/>
    </location>
    <ligand>
        <name>Na(+)</name>
        <dbReference type="ChEBI" id="CHEBI:29101"/>
        <note>structural</note>
    </ligand>
</feature>
<dbReference type="GO" id="GO:0005886">
    <property type="term" value="C:plasma membrane"/>
    <property type="evidence" value="ECO:0007669"/>
    <property type="project" value="UniProtKB-SubCell"/>
</dbReference>
<evidence type="ECO:0000256" key="3">
    <source>
        <dbReference type="ARBA" id="ARBA00022475"/>
    </source>
</evidence>
<comment type="caution">
    <text evidence="15">The sequence shown here is derived from an EMBL/GenBank/DDBJ whole genome shotgun (WGS) entry which is preliminary data.</text>
</comment>
<dbReference type="RefSeq" id="WP_115856700.1">
    <property type="nucleotide sequence ID" value="NZ_CAJUZR010000052.1"/>
</dbReference>
<keyword evidence="6 14" id="KW-1133">Transmembrane helix</keyword>
<keyword evidence="7 14" id="KW-0915">Sodium</keyword>
<evidence type="ECO:0000256" key="11">
    <source>
        <dbReference type="ARBA" id="ARBA00035120"/>
    </source>
</evidence>
<evidence type="ECO:0000256" key="6">
    <source>
        <dbReference type="ARBA" id="ARBA00022989"/>
    </source>
</evidence>
<feature type="binding site" evidence="14">
    <location>
        <position position="74"/>
    </location>
    <ligand>
        <name>Na(+)</name>
        <dbReference type="ChEBI" id="CHEBI:29101"/>
        <note>structural</note>
    </ligand>
</feature>
<evidence type="ECO:0000256" key="8">
    <source>
        <dbReference type="ARBA" id="ARBA00023065"/>
    </source>
</evidence>
<name>A0AAX1RSN9_9STAP</name>
<organism evidence="15 16">
    <name type="scientific">Staphylococcus felis</name>
    <dbReference type="NCBI Taxonomy" id="46127"/>
    <lineage>
        <taxon>Bacteria</taxon>
        <taxon>Bacillati</taxon>
        <taxon>Bacillota</taxon>
        <taxon>Bacilli</taxon>
        <taxon>Bacillales</taxon>
        <taxon>Staphylococcaceae</taxon>
        <taxon>Staphylococcus</taxon>
    </lineage>
</organism>
<dbReference type="AlphaFoldDB" id="A0AAX1RSN9"/>
<evidence type="ECO:0000313" key="15">
    <source>
        <dbReference type="EMBL" id="REI19354.1"/>
    </source>
</evidence>
<dbReference type="GO" id="GO:0062054">
    <property type="term" value="F:fluoride channel activity"/>
    <property type="evidence" value="ECO:0007669"/>
    <property type="project" value="UniProtKB-UniRule"/>
</dbReference>
<feature type="transmembrane region" description="Helical" evidence="14">
    <location>
        <begin position="29"/>
        <end position="47"/>
    </location>
</feature>
<protein>
    <recommendedName>
        <fullName evidence="14">Fluoride-specific ion channel FluC</fullName>
    </recommendedName>
</protein>
<dbReference type="Pfam" id="PF02537">
    <property type="entry name" value="CRCB"/>
    <property type="match status" value="1"/>
</dbReference>
<keyword evidence="5 14" id="KW-0479">Metal-binding</keyword>
<sequence length="119" mass="13579">MKYFYVFIGGALGTLFRYIFSYLPHWHHFPIGTFMSNLLGAFLMGFLTSKLQHMLLFNAHVKKGLTTGMLGALTTFSTFQFELLGLMESHTFIVLFFYFLCSSIFGLLSCCIGFRLGEN</sequence>
<dbReference type="GO" id="GO:0046872">
    <property type="term" value="F:metal ion binding"/>
    <property type="evidence" value="ECO:0007669"/>
    <property type="project" value="UniProtKB-KW"/>
</dbReference>
<evidence type="ECO:0000256" key="9">
    <source>
        <dbReference type="ARBA" id="ARBA00023136"/>
    </source>
</evidence>
<evidence type="ECO:0000256" key="10">
    <source>
        <dbReference type="ARBA" id="ARBA00023303"/>
    </source>
</evidence>
<evidence type="ECO:0000256" key="7">
    <source>
        <dbReference type="ARBA" id="ARBA00023053"/>
    </source>
</evidence>
<feature type="transmembrane region" description="Helical" evidence="14">
    <location>
        <begin position="92"/>
        <end position="114"/>
    </location>
</feature>
<evidence type="ECO:0000256" key="12">
    <source>
        <dbReference type="ARBA" id="ARBA00035585"/>
    </source>
</evidence>
<comment type="activity regulation">
    <text evidence="14">Na(+) is not transported, but it plays an essential structural role and its presence is essential for fluoride channel function.</text>
</comment>
<evidence type="ECO:0000313" key="16">
    <source>
        <dbReference type="Proteomes" id="UP000256337"/>
    </source>
</evidence>
<keyword evidence="8 14" id="KW-0406">Ion transport</keyword>
<accession>A0AAX1RSN9</accession>
<comment type="catalytic activity">
    <reaction evidence="12">
        <text>fluoride(in) = fluoride(out)</text>
        <dbReference type="Rhea" id="RHEA:76159"/>
        <dbReference type="ChEBI" id="CHEBI:17051"/>
    </reaction>
    <physiologicalReaction direction="left-to-right" evidence="12">
        <dbReference type="Rhea" id="RHEA:76160"/>
    </physiologicalReaction>
</comment>
<feature type="transmembrane region" description="Helical" evidence="14">
    <location>
        <begin position="5"/>
        <end position="23"/>
    </location>
</feature>
<comment type="function">
    <text evidence="13 14">Fluoride-specific ion channel. Important for reducing fluoride concentration in the cell, thus reducing its toxicity.</text>
</comment>